<evidence type="ECO:0000313" key="3">
    <source>
        <dbReference type="Proteomes" id="UP000094652"/>
    </source>
</evidence>
<evidence type="ECO:0000256" key="1">
    <source>
        <dbReference type="SAM" id="Phobius"/>
    </source>
</evidence>
<keyword evidence="3" id="KW-1185">Reference proteome</keyword>
<feature type="transmembrane region" description="Helical" evidence="1">
    <location>
        <begin position="21"/>
        <end position="43"/>
    </location>
</feature>
<dbReference type="InterPro" id="IPR025686">
    <property type="entry name" value="Glucos_trans_II"/>
</dbReference>
<keyword evidence="1" id="KW-0472">Membrane</keyword>
<feature type="transmembrane region" description="Helical" evidence="1">
    <location>
        <begin position="63"/>
        <end position="80"/>
    </location>
</feature>
<sequence length="517" mass="60367">MRKFKEFIKEKNVLVEGNQTYKINYLYIFLSYLILNFCIYGSLCREHYATDSYNLFYTNARGAFIWNGRIIPYFFSLLYNKLNINIIEIQPITTSLSILCLAVTATLLFITFYNKLRSNTNISFFTIFFACMLSTVNFIILEWFLFPEVVLFYTIGMLLAVLAAKLFADRKKNCWNFCISSICALCSMYMYQININIFIIVVCMLIAMNNEFKINKKSIKEIVLGILVGFSAALASLITNHVIKLLRPDINFRASGFSLTSIYSNVIHIIKLQKQIWIQGINLMKAPWMLCFFVAMLLVIFFAFVKRSSSKEKISITFIIFILLVSFIVIFNPNYFFSTDIWLSPRMIVALPYFLSILPIIAICIYDGKKVFKYQSVVLIIVILLLIPNIRTTQNIITDHFATNKIDKQYALLINNEIKKYENANNIQINNIATKLDVKPTYVYKGIDYASYDTNARGYVIPWADINMINYYSGENYNKVKMNNQIFETYFKNKNWNYFNSSEQFVFVGDTLYWCIY</sequence>
<protein>
    <recommendedName>
        <fullName evidence="4">Glucosyl transferase GtrII</fullName>
    </recommendedName>
</protein>
<dbReference type="Proteomes" id="UP000094652">
    <property type="component" value="Chromosome"/>
</dbReference>
<dbReference type="RefSeq" id="WP_069680712.1">
    <property type="nucleotide sequence ID" value="NZ_CP017253.2"/>
</dbReference>
<organism evidence="2 3">
    <name type="scientific">Clostridium taeniosporum</name>
    <dbReference type="NCBI Taxonomy" id="394958"/>
    <lineage>
        <taxon>Bacteria</taxon>
        <taxon>Bacillati</taxon>
        <taxon>Bacillota</taxon>
        <taxon>Clostridia</taxon>
        <taxon>Eubacteriales</taxon>
        <taxon>Clostridiaceae</taxon>
        <taxon>Clostridium</taxon>
    </lineage>
</organism>
<keyword evidence="1" id="KW-1133">Transmembrane helix</keyword>
<dbReference type="EMBL" id="CP017253">
    <property type="protein sequence ID" value="AOR24585.1"/>
    <property type="molecule type" value="Genomic_DNA"/>
</dbReference>
<keyword evidence="1" id="KW-0812">Transmembrane</keyword>
<feature type="transmembrane region" description="Helical" evidence="1">
    <location>
        <begin position="222"/>
        <end position="243"/>
    </location>
</feature>
<feature type="transmembrane region" description="Helical" evidence="1">
    <location>
        <begin position="188"/>
        <end position="210"/>
    </location>
</feature>
<feature type="transmembrane region" description="Helical" evidence="1">
    <location>
        <begin position="286"/>
        <end position="304"/>
    </location>
</feature>
<proteinExistence type="predicted"/>
<dbReference type="AlphaFoldDB" id="A0A1D7XMK9"/>
<feature type="transmembrane region" description="Helical" evidence="1">
    <location>
        <begin position="124"/>
        <end position="145"/>
    </location>
</feature>
<feature type="transmembrane region" description="Helical" evidence="1">
    <location>
        <begin position="316"/>
        <end position="335"/>
    </location>
</feature>
<gene>
    <name evidence="2" type="ORF">BGI42_12920</name>
</gene>
<dbReference type="KEGG" id="ctae:BGI42_12920"/>
<feature type="transmembrane region" description="Helical" evidence="1">
    <location>
        <begin position="347"/>
        <end position="366"/>
    </location>
</feature>
<dbReference type="OrthoDB" id="1993656at2"/>
<reference evidence="3" key="1">
    <citation type="submission" date="2016-09" db="EMBL/GenBank/DDBJ databases">
        <title>Genomics of Clostridium taeniosporum, an organism which forms endospores with ribbon-like appendages.</title>
        <authorList>
            <person name="Walker J.R."/>
        </authorList>
    </citation>
    <scope>NUCLEOTIDE SEQUENCE [LARGE SCALE GENOMIC DNA]</scope>
    <source>
        <strain evidence="3">1/k</strain>
    </source>
</reference>
<evidence type="ECO:0000313" key="2">
    <source>
        <dbReference type="EMBL" id="AOR24585.1"/>
    </source>
</evidence>
<evidence type="ECO:0008006" key="4">
    <source>
        <dbReference type="Google" id="ProtNLM"/>
    </source>
</evidence>
<feature type="transmembrane region" description="Helical" evidence="1">
    <location>
        <begin position="150"/>
        <end position="168"/>
    </location>
</feature>
<feature type="transmembrane region" description="Helical" evidence="1">
    <location>
        <begin position="371"/>
        <end position="390"/>
    </location>
</feature>
<dbReference type="STRING" id="394958.BGI42_12920"/>
<feature type="transmembrane region" description="Helical" evidence="1">
    <location>
        <begin position="92"/>
        <end position="112"/>
    </location>
</feature>
<accession>A0A1D7XMK9</accession>
<name>A0A1D7XMK9_9CLOT</name>
<dbReference type="Pfam" id="PF14264">
    <property type="entry name" value="Glucos_trans_II"/>
    <property type="match status" value="1"/>
</dbReference>